<accession>A0A7I8KLV6</accession>
<gene>
    <name evidence="9" type="ORF">SI8410_06009434</name>
</gene>
<dbReference type="SMART" id="SM00338">
    <property type="entry name" value="BRLZ"/>
    <property type="match status" value="1"/>
</dbReference>
<dbReference type="GO" id="GO:0003700">
    <property type="term" value="F:DNA-binding transcription factor activity"/>
    <property type="evidence" value="ECO:0007669"/>
    <property type="project" value="InterPro"/>
</dbReference>
<dbReference type="PROSITE" id="PS00036">
    <property type="entry name" value="BZIP_BASIC"/>
    <property type="match status" value="1"/>
</dbReference>
<evidence type="ECO:0000256" key="3">
    <source>
        <dbReference type="ARBA" id="ARBA00023125"/>
    </source>
</evidence>
<proteinExistence type="predicted"/>
<dbReference type="Proteomes" id="UP000663760">
    <property type="component" value="Chromosome 6"/>
</dbReference>
<sequence length="351" mass="37751">MERAEGDLPNMKRSGSDWDLEAFLQPQTSTTTSPAGATSGSTMRDDLLLRAGGEDLSFNFSGSRDGDAINHDSAGDLINCLLWSQSHAPRHSSISATIESQSSVCVGSPTSSHKPKFTDIQAPGITSGSEQSDDESLDIEAGSCEQSADAIDLKRMRRKVSNRESARRSRRRKQAQLADLELQVDQLRGENASLYKQLMDASQQLTDAATDNRVLKSDVEALRVKVKMAEDLVTRGSLAFTLNNLLQSPAVAPQVPSAHHVCRASELPPPVGVQGDEGRYVGMGAFNGQLQPAGMETSEHGDSNQGSKSTQSQSMERIPGLEQLQSRIAGDISSCGSDMWPWASHVVPVSK</sequence>
<dbReference type="InterPro" id="IPR004827">
    <property type="entry name" value="bZIP"/>
</dbReference>
<keyword evidence="2" id="KW-0805">Transcription regulation</keyword>
<dbReference type="PANTHER" id="PTHR47693:SF1">
    <property type="entry name" value="BZIP TRANSCRIPTION FACTOR RISBZ3"/>
    <property type="match status" value="1"/>
</dbReference>
<dbReference type="EMBL" id="LR746269">
    <property type="protein sequence ID" value="CAA7398769.1"/>
    <property type="molecule type" value="Genomic_DNA"/>
</dbReference>
<feature type="domain" description="BZIP" evidence="8">
    <location>
        <begin position="152"/>
        <end position="205"/>
    </location>
</feature>
<evidence type="ECO:0000256" key="5">
    <source>
        <dbReference type="ARBA" id="ARBA00023242"/>
    </source>
</evidence>
<keyword evidence="5" id="KW-0539">Nucleus</keyword>
<feature type="region of interest" description="Disordered" evidence="7">
    <location>
        <begin position="289"/>
        <end position="323"/>
    </location>
</feature>
<reference evidence="9" key="1">
    <citation type="submission" date="2020-02" db="EMBL/GenBank/DDBJ databases">
        <authorList>
            <person name="Scholz U."/>
            <person name="Mascher M."/>
            <person name="Fiebig A."/>
        </authorList>
    </citation>
    <scope>NUCLEOTIDE SEQUENCE</scope>
</reference>
<organism evidence="9 10">
    <name type="scientific">Spirodela intermedia</name>
    <name type="common">Intermediate duckweed</name>
    <dbReference type="NCBI Taxonomy" id="51605"/>
    <lineage>
        <taxon>Eukaryota</taxon>
        <taxon>Viridiplantae</taxon>
        <taxon>Streptophyta</taxon>
        <taxon>Embryophyta</taxon>
        <taxon>Tracheophyta</taxon>
        <taxon>Spermatophyta</taxon>
        <taxon>Magnoliopsida</taxon>
        <taxon>Liliopsida</taxon>
        <taxon>Araceae</taxon>
        <taxon>Lemnoideae</taxon>
        <taxon>Spirodela</taxon>
    </lineage>
</organism>
<evidence type="ECO:0000256" key="4">
    <source>
        <dbReference type="ARBA" id="ARBA00023163"/>
    </source>
</evidence>
<dbReference type="OrthoDB" id="1299653at2759"/>
<dbReference type="SUPFAM" id="SSF57959">
    <property type="entry name" value="Leucine zipper domain"/>
    <property type="match status" value="1"/>
</dbReference>
<evidence type="ECO:0000313" key="9">
    <source>
        <dbReference type="EMBL" id="CAA7398769.1"/>
    </source>
</evidence>
<evidence type="ECO:0000313" key="10">
    <source>
        <dbReference type="Proteomes" id="UP000663760"/>
    </source>
</evidence>
<feature type="compositionally biased region" description="Polar residues" evidence="7">
    <location>
        <begin position="303"/>
        <end position="315"/>
    </location>
</feature>
<dbReference type="GO" id="GO:0005634">
    <property type="term" value="C:nucleus"/>
    <property type="evidence" value="ECO:0007669"/>
    <property type="project" value="UniProtKB-SubCell"/>
</dbReference>
<dbReference type="InterPro" id="IPR044168">
    <property type="entry name" value="RISBZ3/4/5"/>
</dbReference>
<dbReference type="PROSITE" id="PS50217">
    <property type="entry name" value="BZIP"/>
    <property type="match status" value="1"/>
</dbReference>
<keyword evidence="10" id="KW-1185">Reference proteome</keyword>
<dbReference type="Pfam" id="PF00170">
    <property type="entry name" value="bZIP_1"/>
    <property type="match status" value="1"/>
</dbReference>
<dbReference type="InterPro" id="IPR020983">
    <property type="entry name" value="Basic_leucine-zipper_C"/>
</dbReference>
<evidence type="ECO:0000256" key="2">
    <source>
        <dbReference type="ARBA" id="ARBA00023015"/>
    </source>
</evidence>
<evidence type="ECO:0000256" key="6">
    <source>
        <dbReference type="SAM" id="Coils"/>
    </source>
</evidence>
<evidence type="ECO:0000256" key="7">
    <source>
        <dbReference type="SAM" id="MobiDB-lite"/>
    </source>
</evidence>
<dbReference type="GO" id="GO:0003677">
    <property type="term" value="F:DNA binding"/>
    <property type="evidence" value="ECO:0007669"/>
    <property type="project" value="UniProtKB-KW"/>
</dbReference>
<name>A0A7I8KLV6_SPIIN</name>
<evidence type="ECO:0000256" key="1">
    <source>
        <dbReference type="ARBA" id="ARBA00004123"/>
    </source>
</evidence>
<feature type="region of interest" description="Disordered" evidence="7">
    <location>
        <begin position="106"/>
        <end position="139"/>
    </location>
</feature>
<feature type="coiled-coil region" evidence="6">
    <location>
        <begin position="163"/>
        <end position="204"/>
    </location>
</feature>
<dbReference type="Pfam" id="PF12498">
    <property type="entry name" value="bZIP_C"/>
    <property type="match status" value="1"/>
</dbReference>
<dbReference type="FunFam" id="1.20.5.170:FF:000020">
    <property type="entry name" value="BZIP transcription factor"/>
    <property type="match status" value="1"/>
</dbReference>
<dbReference type="AlphaFoldDB" id="A0A7I8KLV6"/>
<keyword evidence="3" id="KW-0238">DNA-binding</keyword>
<keyword evidence="6" id="KW-0175">Coiled coil</keyword>
<protein>
    <recommendedName>
        <fullName evidence="8">BZIP domain-containing protein</fullName>
    </recommendedName>
</protein>
<dbReference type="PANTHER" id="PTHR47693">
    <property type="entry name" value="BZIP TRANSCRIPTION FACTOR RISBZ3-RELATED"/>
    <property type="match status" value="1"/>
</dbReference>
<keyword evidence="4" id="KW-0804">Transcription</keyword>
<comment type="subcellular location">
    <subcellularLocation>
        <location evidence="1">Nucleus</location>
    </subcellularLocation>
</comment>
<evidence type="ECO:0000259" key="8">
    <source>
        <dbReference type="PROSITE" id="PS50217"/>
    </source>
</evidence>
<dbReference type="Gene3D" id="1.20.5.170">
    <property type="match status" value="1"/>
</dbReference>
<dbReference type="InterPro" id="IPR046347">
    <property type="entry name" value="bZIP_sf"/>
</dbReference>